<feature type="compositionally biased region" description="Basic and acidic residues" evidence="1">
    <location>
        <begin position="517"/>
        <end position="537"/>
    </location>
</feature>
<keyword evidence="4" id="KW-1185">Reference proteome</keyword>
<feature type="region of interest" description="Disordered" evidence="1">
    <location>
        <begin position="1"/>
        <end position="84"/>
    </location>
</feature>
<feature type="compositionally biased region" description="Basic and acidic residues" evidence="1">
    <location>
        <begin position="585"/>
        <end position="622"/>
    </location>
</feature>
<dbReference type="AlphaFoldDB" id="A0A4Z1PFX1"/>
<feature type="compositionally biased region" description="Basic and acidic residues" evidence="1">
    <location>
        <begin position="46"/>
        <end position="77"/>
    </location>
</feature>
<dbReference type="PROSITE" id="PS50004">
    <property type="entry name" value="C2"/>
    <property type="match status" value="1"/>
</dbReference>
<gene>
    <name evidence="3" type="ORF">E6O75_ATG00610</name>
</gene>
<accession>A0A4Z1PFX1</accession>
<name>A0A4Z1PFX1_9PEZI</name>
<dbReference type="SUPFAM" id="SSF49562">
    <property type="entry name" value="C2 domain (Calcium/lipid-binding domain, CaLB)"/>
    <property type="match status" value="1"/>
</dbReference>
<comment type="caution">
    <text evidence="3">The sequence shown here is derived from an EMBL/GenBank/DDBJ whole genome shotgun (WGS) entry which is preliminary data.</text>
</comment>
<feature type="region of interest" description="Disordered" evidence="1">
    <location>
        <begin position="517"/>
        <end position="693"/>
    </location>
</feature>
<dbReference type="STRING" id="86259.A0A4Z1PFX1"/>
<feature type="domain" description="C2" evidence="2">
    <location>
        <begin position="67"/>
        <end position="197"/>
    </location>
</feature>
<dbReference type="GO" id="GO:0010628">
    <property type="term" value="P:positive regulation of gene expression"/>
    <property type="evidence" value="ECO:0007669"/>
    <property type="project" value="TreeGrafter"/>
</dbReference>
<feature type="compositionally biased region" description="Polar residues" evidence="1">
    <location>
        <begin position="23"/>
        <end position="45"/>
    </location>
</feature>
<proteinExistence type="predicted"/>
<dbReference type="Proteomes" id="UP000298493">
    <property type="component" value="Unassembled WGS sequence"/>
</dbReference>
<dbReference type="InterPro" id="IPR000008">
    <property type="entry name" value="C2_dom"/>
</dbReference>
<dbReference type="SMART" id="SM00239">
    <property type="entry name" value="C2"/>
    <property type="match status" value="1"/>
</dbReference>
<evidence type="ECO:0000313" key="4">
    <source>
        <dbReference type="Proteomes" id="UP000298493"/>
    </source>
</evidence>
<feature type="compositionally biased region" description="Basic and acidic residues" evidence="1">
    <location>
        <begin position="634"/>
        <end position="647"/>
    </location>
</feature>
<organism evidence="3 4">
    <name type="scientific">Venturia nashicola</name>
    <dbReference type="NCBI Taxonomy" id="86259"/>
    <lineage>
        <taxon>Eukaryota</taxon>
        <taxon>Fungi</taxon>
        <taxon>Dikarya</taxon>
        <taxon>Ascomycota</taxon>
        <taxon>Pezizomycotina</taxon>
        <taxon>Dothideomycetes</taxon>
        <taxon>Pleosporomycetidae</taxon>
        <taxon>Venturiales</taxon>
        <taxon>Venturiaceae</taxon>
        <taxon>Venturia</taxon>
    </lineage>
</organism>
<reference evidence="3 4" key="1">
    <citation type="submission" date="2019-04" db="EMBL/GenBank/DDBJ databases">
        <title>High contiguity whole genome sequence and gene annotation resource for two Venturia nashicola isolates.</title>
        <authorList>
            <person name="Prokchorchik M."/>
            <person name="Won K."/>
            <person name="Lee Y."/>
            <person name="Choi E.D."/>
            <person name="Segonzac C."/>
            <person name="Sohn K.H."/>
        </authorList>
    </citation>
    <scope>NUCLEOTIDE SEQUENCE [LARGE SCALE GENOMIC DNA]</scope>
    <source>
        <strain evidence="3 4">PRI2</strain>
    </source>
</reference>
<evidence type="ECO:0000259" key="2">
    <source>
        <dbReference type="PROSITE" id="PS50004"/>
    </source>
</evidence>
<dbReference type="PANTHER" id="PTHR47800">
    <property type="entry name" value="C2 DOMAIN-CONTAINING PROTEIN"/>
    <property type="match status" value="1"/>
</dbReference>
<feature type="compositionally biased region" description="Polar residues" evidence="1">
    <location>
        <begin position="1"/>
        <end position="11"/>
    </location>
</feature>
<sequence>MAENKIAQQQLKGEPENLVISEKPQTNGQSNGEPSGASQPQTNGASHDKPEESEASSKDAHDEKKEKQPEGGFDKTKLPRQPPGYTLKITFHKAENLPMADIGTLSSDPFILAQLSTSLPVRHKEDPPLMFRTPTVRRETNPVWNSEWILANVPASGFRLKCRIYDEDPADHDDRLGNVTLHVNHIDDNWQGIKNQDYNIKKRMGSKRAYMLRAMSVCVGKNHHMDGHLHVSVENLGRTKDEDGSRCYTLGPMWWTKHYSPMLGRLTGRTEDNDGDGRDDGTGKEVKKAQQYKYANQFQLHGPTPPELYHRYVEFKPFVKLMFTSSGIAGWILSKGLHHQHARVYNFDRSTEYGSFPEPSKQSTLKFLDLVHWDKGGRIFTYVLTLDSLFRFTETGKEFGIDFLSKHTMHSDVSIYIAFSGEFFVRRLKHKHRKSPDEPGESEESAQNQSHPPASIEDGSSESEPPKDPEHYELVIDNDSGTYRPNADLLPLLKKFLEFNLPGLHIITLDCQKDADRQQRMKKEQREKKEKEGEHVIYRQHSRGSSISSSDISDLDHMEAAAANDGSPKKKKHKNVQLASAMGRDLQHRGSGRKDHYKNIFKGRDKGGNDPKSSKMIEEEGHAAQPSTNIVEGHTSDETPKGAKPTEDVQLNGHNQALHGESSATKEDVTGEALKSEPEGSQSLPSQTTTGHP</sequence>
<feature type="region of interest" description="Disordered" evidence="1">
    <location>
        <begin position="430"/>
        <end position="473"/>
    </location>
</feature>
<dbReference type="InterPro" id="IPR035892">
    <property type="entry name" value="C2_domain_sf"/>
</dbReference>
<feature type="compositionally biased region" description="Polar residues" evidence="1">
    <location>
        <begin position="679"/>
        <end position="693"/>
    </location>
</feature>
<dbReference type="Pfam" id="PF00168">
    <property type="entry name" value="C2"/>
    <property type="match status" value="1"/>
</dbReference>
<evidence type="ECO:0000313" key="3">
    <source>
        <dbReference type="EMBL" id="TID27843.1"/>
    </source>
</evidence>
<dbReference type="EMBL" id="SNSC02000001">
    <property type="protein sequence ID" value="TID27843.1"/>
    <property type="molecule type" value="Genomic_DNA"/>
</dbReference>
<protein>
    <submittedName>
        <fullName evidence="3">C2-like protein</fullName>
    </submittedName>
</protein>
<dbReference type="PANTHER" id="PTHR47800:SF5">
    <property type="entry name" value="FER-1-LIKE PROTEIN 6"/>
    <property type="match status" value="1"/>
</dbReference>
<evidence type="ECO:0000256" key="1">
    <source>
        <dbReference type="SAM" id="MobiDB-lite"/>
    </source>
</evidence>
<dbReference type="Gene3D" id="2.60.40.150">
    <property type="entry name" value="C2 domain"/>
    <property type="match status" value="1"/>
</dbReference>
<feature type="compositionally biased region" description="Basic and acidic residues" evidence="1">
    <location>
        <begin position="464"/>
        <end position="473"/>
    </location>
</feature>
<feature type="compositionally biased region" description="Basic and acidic residues" evidence="1">
    <location>
        <begin position="664"/>
        <end position="678"/>
    </location>
</feature>